<gene>
    <name evidence="1" type="ORF">HMPREF3213_00549</name>
</gene>
<evidence type="ECO:0000313" key="2">
    <source>
        <dbReference type="Proteomes" id="UP000070376"/>
    </source>
</evidence>
<name>A0A133L0P8_HEYCO</name>
<evidence type="ECO:0000313" key="1">
    <source>
        <dbReference type="EMBL" id="KWZ85255.1"/>
    </source>
</evidence>
<dbReference type="Proteomes" id="UP000070376">
    <property type="component" value="Unassembled WGS sequence"/>
</dbReference>
<reference evidence="2" key="1">
    <citation type="submission" date="2016-01" db="EMBL/GenBank/DDBJ databases">
        <authorList>
            <person name="Mitreva M."/>
            <person name="Pepin K.H."/>
            <person name="Mihindukulasuriya K.A."/>
            <person name="Fulton R."/>
            <person name="Fronick C."/>
            <person name="O'Laughlin M."/>
            <person name="Miner T."/>
            <person name="Herter B."/>
            <person name="Rosa B.A."/>
            <person name="Cordes M."/>
            <person name="Tomlinson C."/>
            <person name="Wollam A."/>
            <person name="Palsikar V.B."/>
            <person name="Mardis E.R."/>
            <person name="Wilson R.K."/>
        </authorList>
    </citation>
    <scope>NUCLEOTIDE SEQUENCE [LARGE SCALE GENOMIC DNA]</scope>
    <source>
        <strain evidence="2">GED7749B</strain>
    </source>
</reference>
<proteinExistence type="predicted"/>
<dbReference type="PATRIC" id="fig|1398.22.peg.545"/>
<organism evidence="1 2">
    <name type="scientific">Heyndrickxia coagulans</name>
    <name type="common">Weizmannia coagulans</name>
    <dbReference type="NCBI Taxonomy" id="1398"/>
    <lineage>
        <taxon>Bacteria</taxon>
        <taxon>Bacillati</taxon>
        <taxon>Bacillota</taxon>
        <taxon>Bacilli</taxon>
        <taxon>Bacillales</taxon>
        <taxon>Bacillaceae</taxon>
        <taxon>Heyndrickxia</taxon>
    </lineage>
</organism>
<comment type="caution">
    <text evidence="1">The sequence shown here is derived from an EMBL/GenBank/DDBJ whole genome shotgun (WGS) entry which is preliminary data.</text>
</comment>
<dbReference type="AlphaFoldDB" id="A0A133L0P8"/>
<sequence length="40" mass="4703">MNGLFILTVLSEFSSATRTKDLIIESFNKFYISLDRKRTF</sequence>
<dbReference type="EMBL" id="LRPN01000018">
    <property type="protein sequence ID" value="KWZ85255.1"/>
    <property type="molecule type" value="Genomic_DNA"/>
</dbReference>
<protein>
    <submittedName>
        <fullName evidence="1">Uncharacterized protein</fullName>
    </submittedName>
</protein>
<accession>A0A133L0P8</accession>